<dbReference type="PANTHER" id="PTHR47505">
    <property type="entry name" value="DNA UTILIZATION PROTEIN YHGH"/>
    <property type="match status" value="1"/>
</dbReference>
<feature type="domain" description="Phosphoribosyltransferase" evidence="2">
    <location>
        <begin position="113"/>
        <end position="207"/>
    </location>
</feature>
<dbReference type="InterPro" id="IPR051910">
    <property type="entry name" value="ComF/GntX_DNA_util-trans"/>
</dbReference>
<dbReference type="CDD" id="cd06223">
    <property type="entry name" value="PRTases_typeI"/>
    <property type="match status" value="1"/>
</dbReference>
<dbReference type="InterPro" id="IPR000836">
    <property type="entry name" value="PRTase_dom"/>
</dbReference>
<dbReference type="AlphaFoldDB" id="A0A934NGI7"/>
<protein>
    <submittedName>
        <fullName evidence="3">ComF family protein</fullName>
    </submittedName>
</protein>
<evidence type="ECO:0000313" key="3">
    <source>
        <dbReference type="EMBL" id="MBJ7610040.1"/>
    </source>
</evidence>
<organism evidence="3 4">
    <name type="scientific">Candidatus Amunia macphersoniae</name>
    <dbReference type="NCBI Taxonomy" id="3127014"/>
    <lineage>
        <taxon>Bacteria</taxon>
        <taxon>Bacillati</taxon>
        <taxon>Candidatus Dormiibacterota</taxon>
        <taxon>Candidatus Dormibacteria</taxon>
        <taxon>Candidatus Aeolococcales</taxon>
        <taxon>Candidatus Aeolococcaceae</taxon>
        <taxon>Candidatus Amunia</taxon>
    </lineage>
</organism>
<dbReference type="EMBL" id="JAEKNN010000054">
    <property type="protein sequence ID" value="MBJ7610040.1"/>
    <property type="molecule type" value="Genomic_DNA"/>
</dbReference>
<dbReference type="Gene3D" id="3.40.50.2020">
    <property type="match status" value="1"/>
</dbReference>
<evidence type="ECO:0000259" key="2">
    <source>
        <dbReference type="Pfam" id="PF00156"/>
    </source>
</evidence>
<dbReference type="InterPro" id="IPR029057">
    <property type="entry name" value="PRTase-like"/>
</dbReference>
<name>A0A934NGI7_9BACT</name>
<dbReference type="Proteomes" id="UP000614410">
    <property type="component" value="Unassembled WGS sequence"/>
</dbReference>
<gene>
    <name evidence="3" type="ORF">JF887_11515</name>
</gene>
<evidence type="ECO:0000313" key="4">
    <source>
        <dbReference type="Proteomes" id="UP000614410"/>
    </source>
</evidence>
<reference evidence="3 4" key="1">
    <citation type="submission" date="2020-10" db="EMBL/GenBank/DDBJ databases">
        <title>Ca. Dormibacterota MAGs.</title>
        <authorList>
            <person name="Montgomery K."/>
        </authorList>
    </citation>
    <scope>NUCLEOTIDE SEQUENCE [LARGE SCALE GENOMIC DNA]</scope>
    <source>
        <strain evidence="3">Mitchell_Peninsula_5</strain>
    </source>
</reference>
<comment type="similarity">
    <text evidence="1">Belongs to the ComF/GntX family.</text>
</comment>
<sequence length="209" mass="22147">MYGLVGRLHQVALDCVAPSRCAGCAKSGGALCEACVDAIEATPVPLVSGVRAAFVYETEVRRILHHGKFRDCRAALRALAWLGAPRLQPPADALVTPVPLAARRAHQRGYNQARVVAKALAEFHQLQLHDLLERTRDTPAQSTLDRSARRENVTRAFAVVAGARAMVAGATVWLVDDVVTTGSTTAAARDVLVDAGAARVEIAVLAAVV</sequence>
<proteinExistence type="inferred from homology"/>
<evidence type="ECO:0000256" key="1">
    <source>
        <dbReference type="ARBA" id="ARBA00008007"/>
    </source>
</evidence>
<dbReference type="SUPFAM" id="SSF53271">
    <property type="entry name" value="PRTase-like"/>
    <property type="match status" value="1"/>
</dbReference>
<dbReference type="Pfam" id="PF00156">
    <property type="entry name" value="Pribosyltran"/>
    <property type="match status" value="1"/>
</dbReference>
<comment type="caution">
    <text evidence="3">The sequence shown here is derived from an EMBL/GenBank/DDBJ whole genome shotgun (WGS) entry which is preliminary data.</text>
</comment>
<accession>A0A934NGI7</accession>
<dbReference type="PANTHER" id="PTHR47505:SF1">
    <property type="entry name" value="DNA UTILIZATION PROTEIN YHGH"/>
    <property type="match status" value="1"/>
</dbReference>